<proteinExistence type="predicted"/>
<dbReference type="Proteomes" id="UP000320887">
    <property type="component" value="Segment"/>
</dbReference>
<organism evidence="2 3">
    <name type="scientific">Nitrosopumilus spindle-shaped virus</name>
    <dbReference type="NCBI Taxonomy" id="2508184"/>
    <lineage>
        <taxon>Viruses</taxon>
        <taxon>Viruses incertae sedis</taxon>
        <taxon>Thaspiviridae</taxon>
        <taxon>Nitmarvirus</taxon>
        <taxon>Nitmarvirus maris</taxon>
        <taxon>Nitmarvirus NSV1</taxon>
    </lineage>
</organism>
<reference evidence="2 3" key="1">
    <citation type="submission" date="2019-02" db="EMBL/GenBank/DDBJ databases">
        <title>Spindle-shaped viruses infect a marine ammonia-oxidizing thaumarchaeon.</title>
        <authorList>
            <person name="Kim J.-G."/>
            <person name="Kim S.-J."/>
            <person name="Rhee S.-K."/>
        </authorList>
    </citation>
    <scope>NUCLEOTIDE SEQUENCE [LARGE SCALE GENOMIC DNA]</scope>
    <source>
        <strain evidence="2">NSV4</strain>
    </source>
</reference>
<protein>
    <submittedName>
        <fullName evidence="2">Uncharacterized protein</fullName>
    </submittedName>
</protein>
<evidence type="ECO:0000256" key="1">
    <source>
        <dbReference type="SAM" id="Coils"/>
    </source>
</evidence>
<accession>A0A514K347</accession>
<evidence type="ECO:0000313" key="3">
    <source>
        <dbReference type="Proteomes" id="UP000320887"/>
    </source>
</evidence>
<dbReference type="EMBL" id="MK570056">
    <property type="protein sequence ID" value="QDI74065.1"/>
    <property type="molecule type" value="Genomic_DNA"/>
</dbReference>
<keyword evidence="1" id="KW-0175">Coiled coil</keyword>
<name>A0A514K347_9VIRU</name>
<evidence type="ECO:0000313" key="2">
    <source>
        <dbReference type="EMBL" id="QDI74065.1"/>
    </source>
</evidence>
<sequence length="111" mass="13407">MRICFWLSCLIETLKFPFLFYFIMLQGMSKTELKKHIAEEIQNIKSLILLKQDLILEKEKDFFLHESESDLVKEWNDKVRSSIKTIKEDIENLKLRKTHFTERLNSLNKKD</sequence>
<feature type="coiled-coil region" evidence="1">
    <location>
        <begin position="76"/>
        <end position="110"/>
    </location>
</feature>